<evidence type="ECO:0000313" key="3">
    <source>
        <dbReference type="Proteomes" id="UP001066276"/>
    </source>
</evidence>
<dbReference type="EMBL" id="JANPWB010000014">
    <property type="protein sequence ID" value="KAJ1097765.1"/>
    <property type="molecule type" value="Genomic_DNA"/>
</dbReference>
<organism evidence="2 3">
    <name type="scientific">Pleurodeles waltl</name>
    <name type="common">Iberian ribbed newt</name>
    <dbReference type="NCBI Taxonomy" id="8319"/>
    <lineage>
        <taxon>Eukaryota</taxon>
        <taxon>Metazoa</taxon>
        <taxon>Chordata</taxon>
        <taxon>Craniata</taxon>
        <taxon>Vertebrata</taxon>
        <taxon>Euteleostomi</taxon>
        <taxon>Amphibia</taxon>
        <taxon>Batrachia</taxon>
        <taxon>Caudata</taxon>
        <taxon>Salamandroidea</taxon>
        <taxon>Salamandridae</taxon>
        <taxon>Pleurodelinae</taxon>
        <taxon>Pleurodeles</taxon>
    </lineage>
</organism>
<keyword evidence="3" id="KW-1185">Reference proteome</keyword>
<feature type="region of interest" description="Disordered" evidence="1">
    <location>
        <begin position="16"/>
        <end position="159"/>
    </location>
</feature>
<feature type="compositionally biased region" description="Polar residues" evidence="1">
    <location>
        <begin position="49"/>
        <end position="68"/>
    </location>
</feature>
<comment type="caution">
    <text evidence="2">The sequence shown here is derived from an EMBL/GenBank/DDBJ whole genome shotgun (WGS) entry which is preliminary data.</text>
</comment>
<name>A0AAV7M4N5_PLEWA</name>
<feature type="compositionally biased region" description="Low complexity" evidence="1">
    <location>
        <begin position="115"/>
        <end position="142"/>
    </location>
</feature>
<dbReference type="AlphaFoldDB" id="A0AAV7M4N5"/>
<accession>A0AAV7M4N5</accession>
<dbReference type="Proteomes" id="UP001066276">
    <property type="component" value="Chromosome 10"/>
</dbReference>
<proteinExistence type="predicted"/>
<protein>
    <submittedName>
        <fullName evidence="2">Uncharacterized protein</fullName>
    </submittedName>
</protein>
<gene>
    <name evidence="2" type="ORF">NDU88_002882</name>
</gene>
<sequence>MSLTVRSRLPLAAAIAPAPPPRCASNSIEASSRVRPGVGPPAAHRRRQQPLTSPLTGNARHLSTTPRASSPARPTAGACTADQWSQDPRVVKSRTTPGSGRPTVHRLTRLPDQGAQASAALKAPALSATSGPQRSPRQTPAAQRPPGPPPRHLSRPSGH</sequence>
<evidence type="ECO:0000256" key="1">
    <source>
        <dbReference type="SAM" id="MobiDB-lite"/>
    </source>
</evidence>
<evidence type="ECO:0000313" key="2">
    <source>
        <dbReference type="EMBL" id="KAJ1097765.1"/>
    </source>
</evidence>
<reference evidence="2" key="1">
    <citation type="journal article" date="2022" name="bioRxiv">
        <title>Sequencing and chromosome-scale assembly of the giantPleurodeles waltlgenome.</title>
        <authorList>
            <person name="Brown T."/>
            <person name="Elewa A."/>
            <person name="Iarovenko S."/>
            <person name="Subramanian E."/>
            <person name="Araus A.J."/>
            <person name="Petzold A."/>
            <person name="Susuki M."/>
            <person name="Suzuki K.-i.T."/>
            <person name="Hayashi T."/>
            <person name="Toyoda A."/>
            <person name="Oliveira C."/>
            <person name="Osipova E."/>
            <person name="Leigh N.D."/>
            <person name="Simon A."/>
            <person name="Yun M.H."/>
        </authorList>
    </citation>
    <scope>NUCLEOTIDE SEQUENCE</scope>
    <source>
        <strain evidence="2">20211129_DDA</strain>
        <tissue evidence="2">Liver</tissue>
    </source>
</reference>